<dbReference type="PROSITE" id="PS51831">
    <property type="entry name" value="HD"/>
    <property type="match status" value="1"/>
</dbReference>
<dbReference type="EMBL" id="CP063849">
    <property type="protein sequence ID" value="QOY88071.1"/>
    <property type="molecule type" value="Genomic_DNA"/>
</dbReference>
<accession>A0A7S7SL57</accession>
<dbReference type="Gene3D" id="3.30.70.260">
    <property type="match status" value="1"/>
</dbReference>
<dbReference type="SUPFAM" id="SSF81271">
    <property type="entry name" value="TGS-like"/>
    <property type="match status" value="1"/>
</dbReference>
<dbReference type="InterPro" id="IPR012675">
    <property type="entry name" value="Beta-grasp_dom_sf"/>
</dbReference>
<proteinExistence type="inferred from homology"/>
<dbReference type="SMART" id="SM00471">
    <property type="entry name" value="HDc"/>
    <property type="match status" value="1"/>
</dbReference>
<evidence type="ECO:0000259" key="4">
    <source>
        <dbReference type="PROSITE" id="PS51671"/>
    </source>
</evidence>
<dbReference type="GO" id="GO:0005886">
    <property type="term" value="C:plasma membrane"/>
    <property type="evidence" value="ECO:0007669"/>
    <property type="project" value="TreeGrafter"/>
</dbReference>
<dbReference type="PROSITE" id="PS51880">
    <property type="entry name" value="TGS"/>
    <property type="match status" value="1"/>
</dbReference>
<dbReference type="CDD" id="cd01668">
    <property type="entry name" value="TGS_RSH"/>
    <property type="match status" value="1"/>
</dbReference>
<evidence type="ECO:0000259" key="5">
    <source>
        <dbReference type="PROSITE" id="PS51831"/>
    </source>
</evidence>
<organism evidence="7 8">
    <name type="scientific">Paludibaculum fermentans</name>
    <dbReference type="NCBI Taxonomy" id="1473598"/>
    <lineage>
        <taxon>Bacteria</taxon>
        <taxon>Pseudomonadati</taxon>
        <taxon>Acidobacteriota</taxon>
        <taxon>Terriglobia</taxon>
        <taxon>Bryobacterales</taxon>
        <taxon>Bryobacteraceae</taxon>
        <taxon>Paludibaculum</taxon>
    </lineage>
</organism>
<comment type="pathway">
    <text evidence="1">Purine metabolism.</text>
</comment>
<dbReference type="CDD" id="cd05399">
    <property type="entry name" value="NT_Rel-Spo_like"/>
    <property type="match status" value="1"/>
</dbReference>
<dbReference type="InterPro" id="IPR045865">
    <property type="entry name" value="ACT-like_dom_sf"/>
</dbReference>
<dbReference type="Gene3D" id="1.10.3210.10">
    <property type="entry name" value="Hypothetical protein af1432"/>
    <property type="match status" value="1"/>
</dbReference>
<dbReference type="SUPFAM" id="SSF55021">
    <property type="entry name" value="ACT-like"/>
    <property type="match status" value="1"/>
</dbReference>
<dbReference type="InterPro" id="IPR043519">
    <property type="entry name" value="NT_sf"/>
</dbReference>
<evidence type="ECO:0000256" key="1">
    <source>
        <dbReference type="ARBA" id="ARBA00025704"/>
    </source>
</evidence>
<dbReference type="FunFam" id="3.10.20.30:FF:000002">
    <property type="entry name" value="GTP pyrophosphokinase (RelA/SpoT)"/>
    <property type="match status" value="1"/>
</dbReference>
<dbReference type="SUPFAM" id="SSF81301">
    <property type="entry name" value="Nucleotidyltransferase"/>
    <property type="match status" value="1"/>
</dbReference>
<dbReference type="Pfam" id="PF19296">
    <property type="entry name" value="RelA_AH_RIS"/>
    <property type="match status" value="1"/>
</dbReference>
<feature type="region of interest" description="Disordered" evidence="3">
    <location>
        <begin position="575"/>
        <end position="597"/>
    </location>
</feature>
<dbReference type="InterPro" id="IPR012676">
    <property type="entry name" value="TGS-like"/>
</dbReference>
<comment type="function">
    <text evidence="2">In eubacteria ppGpp (guanosine 3'-diphosphate 5'-diphosphate) is a mediator of the stringent response that coordinates a variety of cellular activities in response to changes in nutritional abundance.</text>
</comment>
<keyword evidence="8" id="KW-1185">Reference proteome</keyword>
<dbReference type="FunFam" id="3.30.460.10:FF:000001">
    <property type="entry name" value="GTP pyrophosphokinase RelA"/>
    <property type="match status" value="1"/>
</dbReference>
<feature type="domain" description="HD" evidence="5">
    <location>
        <begin position="73"/>
        <end position="172"/>
    </location>
</feature>
<evidence type="ECO:0000259" key="6">
    <source>
        <dbReference type="PROSITE" id="PS51880"/>
    </source>
</evidence>
<dbReference type="PANTHER" id="PTHR21262:SF31">
    <property type="entry name" value="GTP PYROPHOSPHOKINASE"/>
    <property type="match status" value="1"/>
</dbReference>
<dbReference type="GO" id="GO:0015949">
    <property type="term" value="P:nucleobase-containing small molecule interconversion"/>
    <property type="evidence" value="ECO:0007669"/>
    <property type="project" value="UniProtKB-ARBA"/>
</dbReference>
<dbReference type="PANTHER" id="PTHR21262">
    <property type="entry name" value="GUANOSINE-3',5'-BIS DIPHOSPHATE 3'-PYROPHOSPHOHYDROLASE"/>
    <property type="match status" value="1"/>
</dbReference>
<dbReference type="Pfam" id="PF02824">
    <property type="entry name" value="TGS"/>
    <property type="match status" value="1"/>
</dbReference>
<dbReference type="InterPro" id="IPR003607">
    <property type="entry name" value="HD/PDEase_dom"/>
</dbReference>
<dbReference type="SUPFAM" id="SSF109604">
    <property type="entry name" value="HD-domain/PDEase-like"/>
    <property type="match status" value="1"/>
</dbReference>
<dbReference type="SMART" id="SM00954">
    <property type="entry name" value="RelA_SpoT"/>
    <property type="match status" value="1"/>
</dbReference>
<dbReference type="KEGG" id="pfer:IRI77_35940"/>
<dbReference type="GO" id="GO:0015969">
    <property type="term" value="P:guanosine tetraphosphate metabolic process"/>
    <property type="evidence" value="ECO:0007669"/>
    <property type="project" value="InterPro"/>
</dbReference>
<dbReference type="InterPro" id="IPR004095">
    <property type="entry name" value="TGS"/>
</dbReference>
<evidence type="ECO:0000313" key="8">
    <source>
        <dbReference type="Proteomes" id="UP000593892"/>
    </source>
</evidence>
<dbReference type="Pfam" id="PF13291">
    <property type="entry name" value="ACT_4"/>
    <property type="match status" value="1"/>
</dbReference>
<name>A0A7S7SL57_PALFE</name>
<comment type="similarity">
    <text evidence="2">Belongs to the relA/spoT family.</text>
</comment>
<feature type="domain" description="TGS" evidence="6">
    <location>
        <begin position="413"/>
        <end position="474"/>
    </location>
</feature>
<dbReference type="GO" id="GO:0016787">
    <property type="term" value="F:hydrolase activity"/>
    <property type="evidence" value="ECO:0007669"/>
    <property type="project" value="UniProtKB-KW"/>
</dbReference>
<dbReference type="FunFam" id="1.10.3210.10:FF:000001">
    <property type="entry name" value="GTP pyrophosphokinase RelA"/>
    <property type="match status" value="1"/>
</dbReference>
<dbReference type="PROSITE" id="PS51671">
    <property type="entry name" value="ACT"/>
    <property type="match status" value="1"/>
</dbReference>
<dbReference type="InterPro" id="IPR033655">
    <property type="entry name" value="TGS_RelA/SpoT"/>
</dbReference>
<dbReference type="AlphaFoldDB" id="A0A7S7SL57"/>
<dbReference type="Proteomes" id="UP000593892">
    <property type="component" value="Chromosome"/>
</dbReference>
<dbReference type="NCBIfam" id="TIGR00691">
    <property type="entry name" value="spoT_relA"/>
    <property type="match status" value="1"/>
</dbReference>
<dbReference type="CDD" id="cd00077">
    <property type="entry name" value="HDc"/>
    <property type="match status" value="1"/>
</dbReference>
<protein>
    <submittedName>
        <fullName evidence="7">Bifunctional (P)ppGpp synthetase/guanosine-3',5'-bis(Diphosphate) 3'-pyrophosphohydrolase</fullName>
    </submittedName>
</protein>
<dbReference type="InterPro" id="IPR006674">
    <property type="entry name" value="HD_domain"/>
</dbReference>
<dbReference type="CDD" id="cd04876">
    <property type="entry name" value="ACT_RelA-SpoT"/>
    <property type="match status" value="1"/>
</dbReference>
<dbReference type="InterPro" id="IPR002912">
    <property type="entry name" value="ACT_dom"/>
</dbReference>
<dbReference type="Pfam" id="PF04607">
    <property type="entry name" value="RelA_SpoT"/>
    <property type="match status" value="1"/>
</dbReference>
<evidence type="ECO:0000313" key="7">
    <source>
        <dbReference type="EMBL" id="QOY88071.1"/>
    </source>
</evidence>
<feature type="region of interest" description="Disordered" evidence="3">
    <location>
        <begin position="1"/>
        <end position="25"/>
    </location>
</feature>
<keyword evidence="7" id="KW-0378">Hydrolase</keyword>
<dbReference type="Pfam" id="PF13328">
    <property type="entry name" value="HD_4"/>
    <property type="match status" value="1"/>
</dbReference>
<dbReference type="Gene3D" id="3.10.20.30">
    <property type="match status" value="1"/>
</dbReference>
<dbReference type="Gene3D" id="3.30.460.10">
    <property type="entry name" value="Beta Polymerase, domain 2"/>
    <property type="match status" value="1"/>
</dbReference>
<dbReference type="InterPro" id="IPR004811">
    <property type="entry name" value="RelA/Spo_fam"/>
</dbReference>
<evidence type="ECO:0000256" key="2">
    <source>
        <dbReference type="RuleBase" id="RU003847"/>
    </source>
</evidence>
<dbReference type="InterPro" id="IPR045600">
    <property type="entry name" value="RelA/SpoT_AH_RIS"/>
</dbReference>
<evidence type="ECO:0000256" key="3">
    <source>
        <dbReference type="SAM" id="MobiDB-lite"/>
    </source>
</evidence>
<feature type="domain" description="ACT" evidence="4">
    <location>
        <begin position="673"/>
        <end position="748"/>
    </location>
</feature>
<dbReference type="InterPro" id="IPR007685">
    <property type="entry name" value="RelA_SpoT"/>
</dbReference>
<sequence>MDSSPTRLEPAAPVSPETPTLPGVTPALEAAYNNVEATVRARRPNDDLGPLRRAFEFACEKHAPQKRDSGEPYMFHPVAVAQILADMQMDLVCLETGLLHDTLEDTQTTSEEIRKAFGEDVARCVNGVTKLSKINLHNREVRQAESVRKMLLAMVEDIRVIIVKLADRMHNLRTLDSISRDRQERIAAETIELYAPIAHRLGMGKLRAELEDLGFRYLDPEAYREVREAIETRRLANEEVLDEIRTTIQNKLGEEAIPVRVQGRVKRPWSVYQKLRKQRIPIDQVYDLLGIRIITDSVKNCYAALGVIHNEWHPIPGRIKDFIAIPRPNLYQSLHTSVMGPNGVVFEVQIRTEEMHRLAEEGIAAHWKYKEGKKGPGDDDQRIAWLRQLVEWQREMGDPSDFMSNLKVDLYPEEVYCFTPKGRVVVLPRDATSVDFAYAIHTDVGHTCIGAKVNGRMVPLKHSLRNGDVVEVLTQNGGQPSRDWLTFVKTARARNKIRHVINATEREKAVELGQKLLEREARRLGVAMSRITRAQMESVAGDYGYSKIEDLQAALGWGKFSARQVLAKLAPDVVEPETPVSPSPLPTPSQDKDKSGAAKDYVIQVKGIDDLLTYRAKCCNPIRGEPIVGYITRGKGVAVHSKNCPNVQNLMYEAERRIEVEWARGAGESFHVRLVVHTDDRAGMLNQLTQILFDEDVNIRSVEAHADEKQFDSAIVEMTVEVRDKKQLERIVSAMRRVSGVRDIERVH</sequence>
<reference evidence="7 8" key="1">
    <citation type="submission" date="2020-10" db="EMBL/GenBank/DDBJ databases">
        <title>Complete genome sequence of Paludibaculum fermentans P105T, a facultatively anaerobic acidobacterium capable of dissimilatory Fe(III) reduction.</title>
        <authorList>
            <person name="Dedysh S.N."/>
            <person name="Beletsky A.V."/>
            <person name="Kulichevskaya I.S."/>
            <person name="Mardanov A.V."/>
            <person name="Ravin N.V."/>
        </authorList>
    </citation>
    <scope>NUCLEOTIDE SEQUENCE [LARGE SCALE GENOMIC DNA]</scope>
    <source>
        <strain evidence="7 8">P105</strain>
    </source>
</reference>
<gene>
    <name evidence="7" type="ORF">IRI77_35940</name>
</gene>